<dbReference type="PANTHER" id="PTHR24321">
    <property type="entry name" value="DEHYDROGENASES, SHORT CHAIN"/>
    <property type="match status" value="1"/>
</dbReference>
<dbReference type="CDD" id="cd05233">
    <property type="entry name" value="SDR_c"/>
    <property type="match status" value="1"/>
</dbReference>
<reference evidence="3 4" key="1">
    <citation type="submission" date="2019-12" db="EMBL/GenBank/DDBJ databases">
        <title>Whole-genome analyses of novel actinobacteria.</title>
        <authorList>
            <person name="Sahin N."/>
            <person name="Saygin H."/>
        </authorList>
    </citation>
    <scope>NUCLEOTIDE SEQUENCE [LARGE SCALE GENOMIC DNA]</scope>
    <source>
        <strain evidence="3 4">KC615</strain>
    </source>
</reference>
<name>A0A6I4VRN5_9BACL</name>
<dbReference type="AlphaFoldDB" id="A0A6I4VRN5"/>
<accession>A0A6I4VRN5</accession>
<comment type="caution">
    <text evidence="3">The sequence shown here is derived from an EMBL/GenBank/DDBJ whole genome shotgun (WGS) entry which is preliminary data.</text>
</comment>
<protein>
    <submittedName>
        <fullName evidence="3">SDR family oxidoreductase</fullName>
    </submittedName>
</protein>
<sequence length="256" mass="28157">MEFHDKVVMITGAAGTIGRVLSKRFQEEGATLVLIDNNKERLDELESSYLSKKTEALFFHADCSNEEEVKQYVDKTVELFGGIDAFVHCVGITGDIIPATDLSTVHMFDIYQSNVVTAFLSYKYVFPVMKRQRNGSILFISAVFGVRGLPHFAAYSTASHALLGFMKSVALESALTGVRVNAVIPAPTNSPVMEEVERALFPSDPKIGRAQILGFLPYGRYVEPEEIAEAVLYMSSSKTKYINGTSHIIDGGMLAK</sequence>
<comment type="similarity">
    <text evidence="1">Belongs to the short-chain dehydrogenases/reductases (SDR) family.</text>
</comment>
<evidence type="ECO:0000313" key="4">
    <source>
        <dbReference type="Proteomes" id="UP000430692"/>
    </source>
</evidence>
<organism evidence="3 4">
    <name type="scientific">Shimazuella alba</name>
    <dbReference type="NCBI Taxonomy" id="2690964"/>
    <lineage>
        <taxon>Bacteria</taxon>
        <taxon>Bacillati</taxon>
        <taxon>Bacillota</taxon>
        <taxon>Bacilli</taxon>
        <taxon>Bacillales</taxon>
        <taxon>Thermoactinomycetaceae</taxon>
        <taxon>Shimazuella</taxon>
    </lineage>
</organism>
<dbReference type="InterPro" id="IPR002347">
    <property type="entry name" value="SDR_fam"/>
</dbReference>
<dbReference type="PRINTS" id="PR00081">
    <property type="entry name" value="GDHRDH"/>
</dbReference>
<dbReference type="GO" id="GO:0008206">
    <property type="term" value="P:bile acid metabolic process"/>
    <property type="evidence" value="ECO:0007669"/>
    <property type="project" value="UniProtKB-ARBA"/>
</dbReference>
<keyword evidence="4" id="KW-1185">Reference proteome</keyword>
<dbReference type="Gene3D" id="3.40.50.720">
    <property type="entry name" value="NAD(P)-binding Rossmann-like Domain"/>
    <property type="match status" value="1"/>
</dbReference>
<proteinExistence type="inferred from homology"/>
<dbReference type="FunFam" id="3.40.50.720:FF:000084">
    <property type="entry name" value="Short-chain dehydrogenase reductase"/>
    <property type="match status" value="1"/>
</dbReference>
<evidence type="ECO:0000256" key="2">
    <source>
        <dbReference type="ARBA" id="ARBA00023002"/>
    </source>
</evidence>
<gene>
    <name evidence="3" type="ORF">GSM42_04135</name>
</gene>
<dbReference type="GO" id="GO:0016491">
    <property type="term" value="F:oxidoreductase activity"/>
    <property type="evidence" value="ECO:0007669"/>
    <property type="project" value="UniProtKB-KW"/>
</dbReference>
<dbReference type="SUPFAM" id="SSF51735">
    <property type="entry name" value="NAD(P)-binding Rossmann-fold domains"/>
    <property type="match status" value="1"/>
</dbReference>
<evidence type="ECO:0000256" key="1">
    <source>
        <dbReference type="ARBA" id="ARBA00006484"/>
    </source>
</evidence>
<dbReference type="PANTHER" id="PTHR24321:SF8">
    <property type="entry name" value="ESTRADIOL 17-BETA-DEHYDROGENASE 8-RELATED"/>
    <property type="match status" value="1"/>
</dbReference>
<dbReference type="InterPro" id="IPR036291">
    <property type="entry name" value="NAD(P)-bd_dom_sf"/>
</dbReference>
<dbReference type="Pfam" id="PF13561">
    <property type="entry name" value="adh_short_C2"/>
    <property type="match status" value="1"/>
</dbReference>
<keyword evidence="2" id="KW-0560">Oxidoreductase</keyword>
<dbReference type="EMBL" id="WUUL01000002">
    <property type="protein sequence ID" value="MXQ52935.1"/>
    <property type="molecule type" value="Genomic_DNA"/>
</dbReference>
<dbReference type="RefSeq" id="WP_160800275.1">
    <property type="nucleotide sequence ID" value="NZ_WUUL01000002.1"/>
</dbReference>
<dbReference type="Proteomes" id="UP000430692">
    <property type="component" value="Unassembled WGS sequence"/>
</dbReference>
<evidence type="ECO:0000313" key="3">
    <source>
        <dbReference type="EMBL" id="MXQ52935.1"/>
    </source>
</evidence>